<dbReference type="AlphaFoldDB" id="A0A8S9S884"/>
<dbReference type="EMBL" id="QGKX02000088">
    <property type="protein sequence ID" value="KAF3589440.1"/>
    <property type="molecule type" value="Genomic_DNA"/>
</dbReference>
<organism evidence="1 2">
    <name type="scientific">Brassica cretica</name>
    <name type="common">Mustard</name>
    <dbReference type="NCBI Taxonomy" id="69181"/>
    <lineage>
        <taxon>Eukaryota</taxon>
        <taxon>Viridiplantae</taxon>
        <taxon>Streptophyta</taxon>
        <taxon>Embryophyta</taxon>
        <taxon>Tracheophyta</taxon>
        <taxon>Spermatophyta</taxon>
        <taxon>Magnoliopsida</taxon>
        <taxon>eudicotyledons</taxon>
        <taxon>Gunneridae</taxon>
        <taxon>Pentapetalae</taxon>
        <taxon>rosids</taxon>
        <taxon>malvids</taxon>
        <taxon>Brassicales</taxon>
        <taxon>Brassicaceae</taxon>
        <taxon>Brassiceae</taxon>
        <taxon>Brassica</taxon>
    </lineage>
</organism>
<name>A0A8S9S884_BRACR</name>
<protein>
    <submittedName>
        <fullName evidence="1">Uncharacterized protein</fullName>
    </submittedName>
</protein>
<gene>
    <name evidence="1" type="ORF">F2Q69_00028697</name>
</gene>
<reference evidence="1" key="1">
    <citation type="submission" date="2019-12" db="EMBL/GenBank/DDBJ databases">
        <title>Genome sequencing and annotation of Brassica cretica.</title>
        <authorList>
            <person name="Studholme D.J."/>
            <person name="Sarris P."/>
        </authorList>
    </citation>
    <scope>NUCLEOTIDE SEQUENCE</scope>
    <source>
        <strain evidence="1">PFS-109/04</strain>
        <tissue evidence="1">Leaf</tissue>
    </source>
</reference>
<comment type="caution">
    <text evidence="1">The sequence shown here is derived from an EMBL/GenBank/DDBJ whole genome shotgun (WGS) entry which is preliminary data.</text>
</comment>
<proteinExistence type="predicted"/>
<dbReference type="Proteomes" id="UP000712600">
    <property type="component" value="Unassembled WGS sequence"/>
</dbReference>
<sequence>MDQMRRTLSRATLDFEFSRSLCWLRHIRRRARWKEQDLDQLSLSLCPAPDLQIIPPDKAIGNTNLDAVVALTLKWRTMMAITPITMAAAALTAIKEEILRKPNSSDQAQPRFSDVQNKSFRERRAELLSQLPLMERLQSSFLFCSSKSFRFETWRWRLKPVRKHSPTNSNQGQTRELRGIDSRALLQSLPSFVAICGPILFNQSRRDRSCCPLLLTEMRSRFSVASSKAENFRVHDCR</sequence>
<accession>A0A8S9S884</accession>
<evidence type="ECO:0000313" key="2">
    <source>
        <dbReference type="Proteomes" id="UP000712600"/>
    </source>
</evidence>
<evidence type="ECO:0000313" key="1">
    <source>
        <dbReference type="EMBL" id="KAF3589440.1"/>
    </source>
</evidence>